<evidence type="ECO:0000256" key="3">
    <source>
        <dbReference type="SAM" id="MobiDB-lite"/>
    </source>
</evidence>
<feature type="compositionally biased region" description="Polar residues" evidence="3">
    <location>
        <begin position="15"/>
        <end position="29"/>
    </location>
</feature>
<keyword evidence="4" id="KW-0472">Membrane</keyword>
<dbReference type="Proteomes" id="UP001184150">
    <property type="component" value="Unassembled WGS sequence"/>
</dbReference>
<gene>
    <name evidence="5" type="ORF">J2792_003880</name>
</gene>
<evidence type="ECO:0000256" key="4">
    <source>
        <dbReference type="SAM" id="Phobius"/>
    </source>
</evidence>
<comment type="caution">
    <text evidence="5">The sequence shown here is derived from an EMBL/GenBank/DDBJ whole genome shotgun (WGS) entry which is preliminary data.</text>
</comment>
<feature type="transmembrane region" description="Helical" evidence="4">
    <location>
        <begin position="58"/>
        <end position="86"/>
    </location>
</feature>
<accession>A0ABU1MT01</accession>
<keyword evidence="6" id="KW-1185">Reference proteome</keyword>
<organism evidence="5 6">
    <name type="scientific">Novosphingobium capsulatum</name>
    <dbReference type="NCBI Taxonomy" id="13688"/>
    <lineage>
        <taxon>Bacteria</taxon>
        <taxon>Pseudomonadati</taxon>
        <taxon>Pseudomonadota</taxon>
        <taxon>Alphaproteobacteria</taxon>
        <taxon>Sphingomonadales</taxon>
        <taxon>Sphingomonadaceae</taxon>
        <taxon>Novosphingobium</taxon>
    </lineage>
</organism>
<feature type="region of interest" description="Disordered" evidence="3">
    <location>
        <begin position="1"/>
        <end position="34"/>
    </location>
</feature>
<evidence type="ECO:0000313" key="5">
    <source>
        <dbReference type="EMBL" id="MDR6512992.1"/>
    </source>
</evidence>
<reference evidence="5 6" key="1">
    <citation type="submission" date="2023-07" db="EMBL/GenBank/DDBJ databases">
        <title>Sorghum-associated microbial communities from plants grown in Nebraska, USA.</title>
        <authorList>
            <person name="Schachtman D."/>
        </authorList>
    </citation>
    <scope>NUCLEOTIDE SEQUENCE [LARGE SCALE GENOMIC DNA]</scope>
    <source>
        <strain evidence="5 6">DS1027</strain>
    </source>
</reference>
<keyword evidence="4" id="KW-0812">Transmembrane</keyword>
<name>A0ABU1MT01_9SPHN</name>
<proteinExistence type="inferred from homology"/>
<dbReference type="InterPro" id="IPR048254">
    <property type="entry name" value="CDP_ALCOHOL_P_TRANSF_CS"/>
</dbReference>
<dbReference type="InterPro" id="IPR043130">
    <property type="entry name" value="CDP-OH_PTrfase_TM_dom"/>
</dbReference>
<dbReference type="Pfam" id="PF01066">
    <property type="entry name" value="CDP-OH_P_transf"/>
    <property type="match status" value="1"/>
</dbReference>
<dbReference type="PROSITE" id="PS00379">
    <property type="entry name" value="CDP_ALCOHOL_P_TRANSF"/>
    <property type="match status" value="1"/>
</dbReference>
<dbReference type="Gene3D" id="1.20.120.1760">
    <property type="match status" value="1"/>
</dbReference>
<keyword evidence="1 2" id="KW-0808">Transferase</keyword>
<sequence>MTRYRVRAMNPSRPVANTTATSGPAVTQQRVRPPRPLRPAELQDWLNSRIYHPLSWRLAWALAPTPITPNMVSIFGAAMVVAAGVVYCQPGWPWMALLGLALHLSWHVVDGADGDLARLTGRSGPNGEMVDGLCDYGSHTVVYLLLGWWLQQHVSAWCWIAVVGAGLSRIVQANHYEVQRRQYQWWAYGNPWLRQDDVPITGPGTALARLYLLLGRALAPGGIAVDAAYDRLATEAAGTANARAIARGHARDLLPAWRILGANSRTILLGVAMLAGSPLYYFLFEAVVLNIVLLASIAHASGAARRLEHDFASATTDSVAAR</sequence>
<evidence type="ECO:0000256" key="1">
    <source>
        <dbReference type="ARBA" id="ARBA00022679"/>
    </source>
</evidence>
<comment type="similarity">
    <text evidence="2">Belongs to the CDP-alcohol phosphatidyltransferase class-I family.</text>
</comment>
<dbReference type="EMBL" id="JAVDRD010000013">
    <property type="protein sequence ID" value="MDR6512992.1"/>
    <property type="molecule type" value="Genomic_DNA"/>
</dbReference>
<evidence type="ECO:0000256" key="2">
    <source>
        <dbReference type="RuleBase" id="RU003750"/>
    </source>
</evidence>
<keyword evidence="4" id="KW-1133">Transmembrane helix</keyword>
<evidence type="ECO:0000313" key="6">
    <source>
        <dbReference type="Proteomes" id="UP001184150"/>
    </source>
</evidence>
<protein>
    <submittedName>
        <fullName evidence="5">Phosphatidylglycerophosphate synthase</fullName>
    </submittedName>
</protein>
<dbReference type="InterPro" id="IPR000462">
    <property type="entry name" value="CDP-OH_P_trans"/>
</dbReference>
<dbReference type="RefSeq" id="WP_309806377.1">
    <property type="nucleotide sequence ID" value="NZ_JAVDRD010000013.1"/>
</dbReference>